<dbReference type="InParanoid" id="A0A6P8QU89"/>
<comment type="similarity">
    <text evidence="3">Belongs to the claudin family.</text>
</comment>
<keyword evidence="6 11" id="KW-0812">Transmembrane</keyword>
<dbReference type="RefSeq" id="XP_033800844.1">
    <property type="nucleotide sequence ID" value="XM_033944953.1"/>
</dbReference>
<comment type="subcellular location">
    <subcellularLocation>
        <location evidence="1">Cell junction</location>
        <location evidence="1">Tight junction</location>
    </subcellularLocation>
    <subcellularLocation>
        <location evidence="2">Cell membrane</location>
        <topology evidence="2">Multi-pass membrane protein</topology>
    </subcellularLocation>
</comment>
<accession>A0A6P8QU89</accession>
<feature type="transmembrane region" description="Helical" evidence="11">
    <location>
        <begin position="7"/>
        <end position="27"/>
    </location>
</feature>
<feature type="transmembrane region" description="Helical" evidence="11">
    <location>
        <begin position="156"/>
        <end position="178"/>
    </location>
</feature>
<feature type="transmembrane region" description="Helical" evidence="11">
    <location>
        <begin position="82"/>
        <end position="102"/>
    </location>
</feature>
<dbReference type="PANTHER" id="PTHR12002">
    <property type="entry name" value="CLAUDIN"/>
    <property type="match status" value="1"/>
</dbReference>
<proteinExistence type="inferred from homology"/>
<dbReference type="GeneID" id="117360690"/>
<dbReference type="InterPro" id="IPR006187">
    <property type="entry name" value="Claudin"/>
</dbReference>
<sequence>MRTPAVMIVGMVLGPCGLLLNLVATLAPNWREVRALPGQEQDAVQQQGIWDICKELESTHTRRCGIDNVDYFKDQVVQAARGLMVASLVVTVLGLVMASLGVRCWQDNPRYTIAGAGGLVLFISGILSLIAISWYTHVINTLSAPADTNIRVGYCLVLGYLGSCFEIIGGFSLALSFAESYRKYKDRKKYPPPTRSFGSLDLGYSNKYAGNFGHDWPTATGHPHTDSLARGASGDTPYHSNGKVNTGYSTHNPNFQAGSRNASRSSTGRTARSCYNHPADVTADKKPARPHSQQSSLPCDSDLL</sequence>
<feature type="region of interest" description="Disordered" evidence="10">
    <location>
        <begin position="219"/>
        <end position="304"/>
    </location>
</feature>
<dbReference type="Proteomes" id="UP000515159">
    <property type="component" value="Chromosome 1"/>
</dbReference>
<dbReference type="Pfam" id="PF00822">
    <property type="entry name" value="PMP22_Claudin"/>
    <property type="match status" value="1"/>
</dbReference>
<reference evidence="13" key="1">
    <citation type="submission" date="2025-08" db="UniProtKB">
        <authorList>
            <consortium name="RefSeq"/>
        </authorList>
    </citation>
    <scope>IDENTIFICATION</scope>
</reference>
<keyword evidence="4" id="KW-0796">Tight junction</keyword>
<evidence type="ECO:0000256" key="9">
    <source>
        <dbReference type="ARBA" id="ARBA00023136"/>
    </source>
</evidence>
<dbReference type="FunCoup" id="A0A6P8QU89">
    <property type="interactions" value="334"/>
</dbReference>
<dbReference type="GO" id="GO:0005198">
    <property type="term" value="F:structural molecule activity"/>
    <property type="evidence" value="ECO:0007669"/>
    <property type="project" value="InterPro"/>
</dbReference>
<evidence type="ECO:0000256" key="7">
    <source>
        <dbReference type="ARBA" id="ARBA00022949"/>
    </source>
</evidence>
<organism evidence="12 13">
    <name type="scientific">Geotrypetes seraphini</name>
    <name type="common">Gaboon caecilian</name>
    <name type="synonym">Caecilia seraphini</name>
    <dbReference type="NCBI Taxonomy" id="260995"/>
    <lineage>
        <taxon>Eukaryota</taxon>
        <taxon>Metazoa</taxon>
        <taxon>Chordata</taxon>
        <taxon>Craniata</taxon>
        <taxon>Vertebrata</taxon>
        <taxon>Euteleostomi</taxon>
        <taxon>Amphibia</taxon>
        <taxon>Gymnophiona</taxon>
        <taxon>Geotrypetes</taxon>
    </lineage>
</organism>
<keyword evidence="7" id="KW-0965">Cell junction</keyword>
<evidence type="ECO:0000256" key="10">
    <source>
        <dbReference type="SAM" id="MobiDB-lite"/>
    </source>
</evidence>
<evidence type="ECO:0000256" key="5">
    <source>
        <dbReference type="ARBA" id="ARBA00022475"/>
    </source>
</evidence>
<evidence type="ECO:0000313" key="13">
    <source>
        <dbReference type="RefSeq" id="XP_033800844.1"/>
    </source>
</evidence>
<evidence type="ECO:0000256" key="2">
    <source>
        <dbReference type="ARBA" id="ARBA00004651"/>
    </source>
</evidence>
<dbReference type="CTD" id="137075"/>
<gene>
    <name evidence="13" type="primary">CLDN23</name>
</gene>
<keyword evidence="8 11" id="KW-1133">Transmembrane helix</keyword>
<dbReference type="KEGG" id="gsh:117360690"/>
<keyword evidence="12" id="KW-1185">Reference proteome</keyword>
<evidence type="ECO:0000256" key="1">
    <source>
        <dbReference type="ARBA" id="ARBA00004435"/>
    </source>
</evidence>
<dbReference type="AlphaFoldDB" id="A0A6P8QU89"/>
<evidence type="ECO:0000256" key="8">
    <source>
        <dbReference type="ARBA" id="ARBA00022989"/>
    </source>
</evidence>
<evidence type="ECO:0000256" key="11">
    <source>
        <dbReference type="SAM" id="Phobius"/>
    </source>
</evidence>
<dbReference type="PRINTS" id="PR01077">
    <property type="entry name" value="CLAUDIN"/>
</dbReference>
<feature type="transmembrane region" description="Helical" evidence="11">
    <location>
        <begin position="114"/>
        <end position="136"/>
    </location>
</feature>
<dbReference type="OrthoDB" id="8790791at2759"/>
<protein>
    <submittedName>
        <fullName evidence="13">Claudin-23</fullName>
    </submittedName>
</protein>
<evidence type="ECO:0000313" key="12">
    <source>
        <dbReference type="Proteomes" id="UP000515159"/>
    </source>
</evidence>
<keyword evidence="5" id="KW-1003">Cell membrane</keyword>
<dbReference type="GO" id="GO:0005886">
    <property type="term" value="C:plasma membrane"/>
    <property type="evidence" value="ECO:0007669"/>
    <property type="project" value="UniProtKB-SubCell"/>
</dbReference>
<dbReference type="GO" id="GO:0005923">
    <property type="term" value="C:bicellular tight junction"/>
    <property type="evidence" value="ECO:0007669"/>
    <property type="project" value="UniProtKB-SubCell"/>
</dbReference>
<keyword evidence="9 11" id="KW-0472">Membrane</keyword>
<feature type="compositionally biased region" description="Polar residues" evidence="10">
    <location>
        <begin position="238"/>
        <end position="256"/>
    </location>
</feature>
<feature type="compositionally biased region" description="Low complexity" evidence="10">
    <location>
        <begin position="257"/>
        <end position="273"/>
    </location>
</feature>
<evidence type="ECO:0000256" key="6">
    <source>
        <dbReference type="ARBA" id="ARBA00022692"/>
    </source>
</evidence>
<dbReference type="Gene3D" id="1.20.140.150">
    <property type="match status" value="1"/>
</dbReference>
<evidence type="ECO:0000256" key="4">
    <source>
        <dbReference type="ARBA" id="ARBA00022427"/>
    </source>
</evidence>
<dbReference type="InterPro" id="IPR004031">
    <property type="entry name" value="PMP22/EMP/MP20/Claudin"/>
</dbReference>
<name>A0A6P8QU89_GEOSA</name>
<evidence type="ECO:0000256" key="3">
    <source>
        <dbReference type="ARBA" id="ARBA00008295"/>
    </source>
</evidence>